<dbReference type="GO" id="GO:0005737">
    <property type="term" value="C:cytoplasm"/>
    <property type="evidence" value="ECO:0007669"/>
    <property type="project" value="TreeGrafter"/>
</dbReference>
<keyword evidence="3 9" id="KW-0067">ATP-binding</keyword>
<dbReference type="Proteomes" id="UP000518887">
    <property type="component" value="Unassembled WGS sequence"/>
</dbReference>
<dbReference type="SMART" id="SM00382">
    <property type="entry name" value="AAA"/>
    <property type="match status" value="2"/>
</dbReference>
<dbReference type="Gene3D" id="3.40.50.300">
    <property type="entry name" value="P-loop containing nucleotide triphosphate hydrolases"/>
    <property type="match status" value="2"/>
</dbReference>
<organism evidence="9 10">
    <name type="scientific">Treponema ruminis</name>
    <dbReference type="NCBI Taxonomy" id="744515"/>
    <lineage>
        <taxon>Bacteria</taxon>
        <taxon>Pseudomonadati</taxon>
        <taxon>Spirochaetota</taxon>
        <taxon>Spirochaetia</taxon>
        <taxon>Spirochaetales</taxon>
        <taxon>Treponemataceae</taxon>
        <taxon>Treponema</taxon>
    </lineage>
</organism>
<dbReference type="Pfam" id="PF02861">
    <property type="entry name" value="Clp_N"/>
    <property type="match status" value="1"/>
</dbReference>
<dbReference type="SUPFAM" id="SSF81923">
    <property type="entry name" value="Double Clp-N motif"/>
    <property type="match status" value="1"/>
</dbReference>
<dbReference type="GO" id="GO:0008233">
    <property type="term" value="F:peptidase activity"/>
    <property type="evidence" value="ECO:0007669"/>
    <property type="project" value="UniProtKB-KW"/>
</dbReference>
<dbReference type="InterPro" id="IPR001270">
    <property type="entry name" value="ClpA/B"/>
</dbReference>
<feature type="domain" description="Clp R" evidence="8">
    <location>
        <begin position="1"/>
        <end position="151"/>
    </location>
</feature>
<dbReference type="FunFam" id="3.40.50.300:FF:000010">
    <property type="entry name" value="Chaperone clpB 1, putative"/>
    <property type="match status" value="1"/>
</dbReference>
<evidence type="ECO:0000313" key="9">
    <source>
        <dbReference type="EMBL" id="MBB5225703.1"/>
    </source>
</evidence>
<dbReference type="Pfam" id="PF10431">
    <property type="entry name" value="ClpB_D2-small"/>
    <property type="match status" value="1"/>
</dbReference>
<dbReference type="GO" id="GO:0016887">
    <property type="term" value="F:ATP hydrolysis activity"/>
    <property type="evidence" value="ECO:0007669"/>
    <property type="project" value="InterPro"/>
</dbReference>
<evidence type="ECO:0000259" key="7">
    <source>
        <dbReference type="PROSITE" id="PS50151"/>
    </source>
</evidence>
<dbReference type="InterPro" id="IPR003593">
    <property type="entry name" value="AAA+_ATPase"/>
</dbReference>
<comment type="caution">
    <text evidence="9">The sequence shown here is derived from an EMBL/GenBank/DDBJ whole genome shotgun (WGS) entry which is preliminary data.</text>
</comment>
<evidence type="ECO:0000256" key="4">
    <source>
        <dbReference type="ARBA" id="ARBA00023186"/>
    </source>
</evidence>
<evidence type="ECO:0000256" key="6">
    <source>
        <dbReference type="SAM" id="Coils"/>
    </source>
</evidence>
<dbReference type="PROSITE" id="PS50151">
    <property type="entry name" value="UVR"/>
    <property type="match status" value="1"/>
</dbReference>
<dbReference type="InterPro" id="IPR019489">
    <property type="entry name" value="Clp_ATPase_C"/>
</dbReference>
<evidence type="ECO:0000256" key="3">
    <source>
        <dbReference type="ARBA" id="ARBA00022840"/>
    </source>
</evidence>
<proteinExistence type="predicted"/>
<keyword evidence="10" id="KW-1185">Reference proteome</keyword>
<dbReference type="PROSITE" id="PS51903">
    <property type="entry name" value="CLP_R"/>
    <property type="match status" value="1"/>
</dbReference>
<protein>
    <submittedName>
        <fullName evidence="9">ATP-dependent Clp protease ATP-binding subunit ClpC</fullName>
    </submittedName>
</protein>
<accession>A0A7W8G897</accession>
<dbReference type="InterPro" id="IPR018368">
    <property type="entry name" value="ClpA/B_CS1"/>
</dbReference>
<dbReference type="Gene3D" id="1.10.1780.10">
    <property type="entry name" value="Clp, N-terminal domain"/>
    <property type="match status" value="1"/>
</dbReference>
<feature type="domain" description="UVR" evidence="7">
    <location>
        <begin position="438"/>
        <end position="473"/>
    </location>
</feature>
<dbReference type="Gene3D" id="1.10.8.60">
    <property type="match status" value="2"/>
</dbReference>
<dbReference type="Pfam" id="PF17871">
    <property type="entry name" value="AAA_lid_9"/>
    <property type="match status" value="1"/>
</dbReference>
<evidence type="ECO:0000259" key="8">
    <source>
        <dbReference type="PROSITE" id="PS51903"/>
    </source>
</evidence>
<dbReference type="Gene3D" id="4.10.860.10">
    <property type="entry name" value="UVR domain"/>
    <property type="match status" value="1"/>
</dbReference>
<dbReference type="AlphaFoldDB" id="A0A7W8G897"/>
<dbReference type="EMBL" id="JACHFQ010000003">
    <property type="protein sequence ID" value="MBB5225703.1"/>
    <property type="molecule type" value="Genomic_DNA"/>
</dbReference>
<dbReference type="RefSeq" id="WP_184658243.1">
    <property type="nucleotide sequence ID" value="NZ_CP031518.1"/>
</dbReference>
<dbReference type="PROSITE" id="PS00870">
    <property type="entry name" value="CLPAB_1"/>
    <property type="match status" value="1"/>
</dbReference>
<dbReference type="InterPro" id="IPR036628">
    <property type="entry name" value="Clp_N_dom_sf"/>
</dbReference>
<evidence type="ECO:0000256" key="1">
    <source>
        <dbReference type="ARBA" id="ARBA00022737"/>
    </source>
</evidence>
<dbReference type="GO" id="GO:0005524">
    <property type="term" value="F:ATP binding"/>
    <property type="evidence" value="ECO:0007669"/>
    <property type="project" value="UniProtKB-KW"/>
</dbReference>
<evidence type="ECO:0000256" key="5">
    <source>
        <dbReference type="PROSITE-ProRule" id="PRU01251"/>
    </source>
</evidence>
<keyword evidence="9" id="KW-0378">Hydrolase</keyword>
<keyword evidence="1 5" id="KW-0677">Repeat</keyword>
<dbReference type="Pfam" id="PF00004">
    <property type="entry name" value="AAA"/>
    <property type="match status" value="1"/>
</dbReference>
<dbReference type="InterPro" id="IPR050130">
    <property type="entry name" value="ClpA_ClpB"/>
</dbReference>
<dbReference type="PANTHER" id="PTHR11638:SF18">
    <property type="entry name" value="HEAT SHOCK PROTEIN 104"/>
    <property type="match status" value="1"/>
</dbReference>
<feature type="coiled-coil region" evidence="6">
    <location>
        <begin position="434"/>
        <end position="480"/>
    </location>
</feature>
<sequence>MKGLSTKAQKLLTQDAQVEGRNSGLTELLPEHVILAMLKTADSMGFNALKTLNINVLSFQLMLEQSLSAQPRVQNPPSFSALPPSRRLRTMLDVAVIESRSLRSEYVGSEHILLAAVREENSASYRFFQRCGIALETVRNVIRDLMNENGGEDQNPENSQNSREIEYANARNNDQPGQKKKSFLAEFSRDLTDLAKKGELDPVIGRSTEIERVVQILSRRTKNNPILVGEPGVGKTSVAEGLAQRVASGEVPYNLLQKRVLLLDITAMVAGTKYRGDFEERMKRMMKEVKESGDIILFIDELHMIIGAGSPDGTMDASNILKPALSRGELQLLGATTYKEYRKHIEKDSALARRFQLVKIDEPSNDETIQILNGLKPKYEEFHNVIYDDGAIESIVKLSSRYIPEKFQPDKAIDLLDEAGSAKKIASESRPAELAELEKSIEDLSHEKDALVANQDYERAAQIRDKVRDLKQKLDDFNNYWKNNAVTVRKHVTVADVAKIISDMTGIPAQQLDANEAGRLLDMEKEIHRDVIGQDEAVKYLSSAIRRSRAGVSSPNRPMGSFIFLGPTGVGKTQLAKAMAKFLFGTEDALIRIDMSDFMEKHTSSRLVGSAPGYVGYEEGGMLTNKVLQKPYSVVLFDEIEKAHNEVFNLLLQILEEGELSDNLGHTVNFRNTVIIMTSNAGARSITADKKLGFAQLDDGFLPPAEIKANAMEELKRIMAPELINRIDDIVVFDPLKRDEISKILDIQIAELEKRLSEKNIHLAIKPKARDYLLDHGYEPSMGARPMRRLIQNEIEDQLANLILAGKIGESGEVDVTFEKDKLVVKAAKVKKEKTALIEQNSNLG</sequence>
<dbReference type="PRINTS" id="PR00300">
    <property type="entry name" value="CLPPROTEASEA"/>
</dbReference>
<evidence type="ECO:0000256" key="2">
    <source>
        <dbReference type="ARBA" id="ARBA00022741"/>
    </source>
</evidence>
<dbReference type="FunFam" id="3.40.50.300:FF:000025">
    <property type="entry name" value="ATP-dependent Clp protease subunit"/>
    <property type="match status" value="1"/>
</dbReference>
<keyword evidence="2" id="KW-0547">Nucleotide-binding</keyword>
<dbReference type="PANTHER" id="PTHR11638">
    <property type="entry name" value="ATP-DEPENDENT CLP PROTEASE"/>
    <property type="match status" value="1"/>
</dbReference>
<dbReference type="InterPro" id="IPR027417">
    <property type="entry name" value="P-loop_NTPase"/>
</dbReference>
<keyword evidence="9" id="KW-0645">Protease</keyword>
<dbReference type="InterPro" id="IPR041546">
    <property type="entry name" value="ClpA/ClpB_AAA_lid"/>
</dbReference>
<name>A0A7W8G897_9SPIR</name>
<dbReference type="SUPFAM" id="SSF52540">
    <property type="entry name" value="P-loop containing nucleoside triphosphate hydrolases"/>
    <property type="match status" value="2"/>
</dbReference>
<dbReference type="GO" id="GO:0006508">
    <property type="term" value="P:proteolysis"/>
    <property type="evidence" value="ECO:0007669"/>
    <property type="project" value="UniProtKB-KW"/>
</dbReference>
<dbReference type="GO" id="GO:0034605">
    <property type="term" value="P:cellular response to heat"/>
    <property type="evidence" value="ECO:0007669"/>
    <property type="project" value="TreeGrafter"/>
</dbReference>
<reference evidence="9 10" key="1">
    <citation type="submission" date="2020-08" db="EMBL/GenBank/DDBJ databases">
        <title>Genomic Encyclopedia of Type Strains, Phase IV (KMG-IV): sequencing the most valuable type-strain genomes for metagenomic binning, comparative biology and taxonomic classification.</title>
        <authorList>
            <person name="Goeker M."/>
        </authorList>
    </citation>
    <scope>NUCLEOTIDE SEQUENCE [LARGE SCALE GENOMIC DNA]</scope>
    <source>
        <strain evidence="9 10">DSM 103462</strain>
    </source>
</reference>
<dbReference type="InterPro" id="IPR003959">
    <property type="entry name" value="ATPase_AAA_core"/>
</dbReference>
<dbReference type="SMART" id="SM01086">
    <property type="entry name" value="ClpB_D2-small"/>
    <property type="match status" value="1"/>
</dbReference>
<dbReference type="InterPro" id="IPR001943">
    <property type="entry name" value="UVR_dom"/>
</dbReference>
<dbReference type="Pfam" id="PF07724">
    <property type="entry name" value="AAA_2"/>
    <property type="match status" value="1"/>
</dbReference>
<dbReference type="InterPro" id="IPR004176">
    <property type="entry name" value="Clp_R_N"/>
</dbReference>
<dbReference type="CDD" id="cd00009">
    <property type="entry name" value="AAA"/>
    <property type="match status" value="1"/>
</dbReference>
<keyword evidence="6" id="KW-0175">Coiled coil</keyword>
<gene>
    <name evidence="9" type="ORF">HNP76_001060</name>
</gene>
<keyword evidence="4" id="KW-0143">Chaperone</keyword>
<dbReference type="CDD" id="cd19499">
    <property type="entry name" value="RecA-like_ClpB_Hsp104-like"/>
    <property type="match status" value="1"/>
</dbReference>
<evidence type="ECO:0000313" key="10">
    <source>
        <dbReference type="Proteomes" id="UP000518887"/>
    </source>
</evidence>